<reference evidence="1 2" key="1">
    <citation type="submission" date="2020-08" db="EMBL/GenBank/DDBJ databases">
        <title>Genomic Encyclopedia of Type Strains, Phase IV (KMG-IV): sequencing the most valuable type-strain genomes for metagenomic binning, comparative biology and taxonomic classification.</title>
        <authorList>
            <person name="Goeker M."/>
        </authorList>
    </citation>
    <scope>NUCLEOTIDE SEQUENCE [LARGE SCALE GENOMIC DNA]</scope>
    <source>
        <strain evidence="1 2">DSM 101730</strain>
    </source>
</reference>
<dbReference type="RefSeq" id="WP_184148553.1">
    <property type="nucleotide sequence ID" value="NZ_JACHFM010000002.1"/>
</dbReference>
<evidence type="ECO:0000313" key="2">
    <source>
        <dbReference type="Proteomes" id="UP000549457"/>
    </source>
</evidence>
<name>A0A840SJP1_9RHOB</name>
<keyword evidence="2" id="KW-1185">Reference proteome</keyword>
<dbReference type="EMBL" id="JACHFM010000002">
    <property type="protein sequence ID" value="MBB5222137.1"/>
    <property type="molecule type" value="Genomic_DNA"/>
</dbReference>
<protein>
    <submittedName>
        <fullName evidence="1">Uncharacterized protein</fullName>
    </submittedName>
</protein>
<evidence type="ECO:0000313" key="1">
    <source>
        <dbReference type="EMBL" id="MBB5222137.1"/>
    </source>
</evidence>
<dbReference type="AlphaFoldDB" id="A0A840SJP1"/>
<sequence length="165" mass="17203">MRSAGRLSAMTAVAVVVTLGLGTGVRAAPRTVVEDLIAAQNPCQGLRTKQFGMTIGVDRLKDVRLDTATLRLEGDRLSMDLDGRLTCETSPDSGFSGDAAATVEAEAGLTLADCAIETIDVRLSDFGGSLGPILAAFAPTIEAELKKSAEPKLRDACRDIRGPGN</sequence>
<dbReference type="Proteomes" id="UP000549457">
    <property type="component" value="Unassembled WGS sequence"/>
</dbReference>
<gene>
    <name evidence="1" type="ORF">HNP73_002073</name>
</gene>
<comment type="caution">
    <text evidence="1">The sequence shown here is derived from an EMBL/GenBank/DDBJ whole genome shotgun (WGS) entry which is preliminary data.</text>
</comment>
<accession>A0A840SJP1</accession>
<proteinExistence type="predicted"/>
<organism evidence="1 2">
    <name type="scientific">Amaricoccus macauensis</name>
    <dbReference type="NCBI Taxonomy" id="57001"/>
    <lineage>
        <taxon>Bacteria</taxon>
        <taxon>Pseudomonadati</taxon>
        <taxon>Pseudomonadota</taxon>
        <taxon>Alphaproteobacteria</taxon>
        <taxon>Rhodobacterales</taxon>
        <taxon>Paracoccaceae</taxon>
        <taxon>Amaricoccus</taxon>
    </lineage>
</organism>